<dbReference type="PROSITE" id="PS50902">
    <property type="entry name" value="FLAVODOXIN_LIKE"/>
    <property type="match status" value="1"/>
</dbReference>
<gene>
    <name evidence="3" type="ORF">HP1_009</name>
</gene>
<dbReference type="PIRSF" id="PIRSF005243">
    <property type="entry name" value="ROO"/>
    <property type="match status" value="1"/>
</dbReference>
<dbReference type="PANTHER" id="PTHR43717">
    <property type="entry name" value="ANAEROBIC NITRIC OXIDE REDUCTASE FLAVORUBREDOXIN"/>
    <property type="match status" value="1"/>
</dbReference>
<dbReference type="GO" id="GO:0009055">
    <property type="term" value="F:electron transfer activity"/>
    <property type="evidence" value="ECO:0007669"/>
    <property type="project" value="InterPro"/>
</dbReference>
<dbReference type="Gene3D" id="3.40.50.360">
    <property type="match status" value="1"/>
</dbReference>
<dbReference type="InterPro" id="IPR001279">
    <property type="entry name" value="Metallo-B-lactamas"/>
</dbReference>
<sequence>MRNLREKVFAVGVNDPKRKLFDALIPLPDGTSYNSYLIAGQKTAVIDAVDPPFAAEWLANIKATGYTPEYIVANHAEQDHSGAIVDFVREYPQAKIIANEKCRDLLIDLLHTAPEKFIIIKDKEKLDLGGYTLEFYFAPWVHWPETMFTYLPEEKILFTTDFLGSHYASDDLFVHDEDIIYRAAKRYYAEIMMPFRVNVRKHLELVKNLAPKIIAPSHGQCYNRPEFILSAYADWASENTKDVLILYVSMHDSVKQMAEIIRRELEIKSVTVRVLDLTADDLGEVAMELVDAQAVLLGAPTVLAGAHPAAAYAAFLFNALRPKTKILGIFGSYSWGGKMAEQLAGLITNVKPEILPPFICKGLPNDSDKSKLIDWTKELSAKLG</sequence>
<feature type="domain" description="Flavodoxin-like" evidence="2">
    <location>
        <begin position="243"/>
        <end position="380"/>
    </location>
</feature>
<evidence type="ECO:0000313" key="3">
    <source>
        <dbReference type="EMBL" id="GBR72249.1"/>
    </source>
</evidence>
<evidence type="ECO:0000256" key="1">
    <source>
        <dbReference type="ARBA" id="ARBA00007121"/>
    </source>
</evidence>
<organism evidence="3 4">
    <name type="scientific">Candidatus Termititenax spirochaetophilus</name>
    <dbReference type="NCBI Taxonomy" id="2218522"/>
    <lineage>
        <taxon>Bacteria</taxon>
        <taxon>Bacillati</taxon>
        <taxon>Candidatus Margulisiibacteriota</taxon>
        <taxon>Candidatus Termititenacia</taxon>
        <taxon>Candidatus Termititenacales</taxon>
        <taxon>Candidatus Termititenacaceae</taxon>
        <taxon>Candidatus Termititenax</taxon>
    </lineage>
</organism>
<protein>
    <submittedName>
        <fullName evidence="3">Metallo-beta-lactamase</fullName>
    </submittedName>
</protein>
<keyword evidence="4" id="KW-1185">Reference proteome</keyword>
<comment type="similarity">
    <text evidence="1">In the N-terminal section; belongs to the zinc metallo-hydrolase group 3 family.</text>
</comment>
<dbReference type="SUPFAM" id="SSF52218">
    <property type="entry name" value="Flavoproteins"/>
    <property type="match status" value="1"/>
</dbReference>
<dbReference type="InterPro" id="IPR036866">
    <property type="entry name" value="RibonucZ/Hydroxyglut_hydro"/>
</dbReference>
<dbReference type="GO" id="GO:0046872">
    <property type="term" value="F:metal ion binding"/>
    <property type="evidence" value="ECO:0007669"/>
    <property type="project" value="InterPro"/>
</dbReference>
<evidence type="ECO:0000313" key="4">
    <source>
        <dbReference type="Proteomes" id="UP000276170"/>
    </source>
</evidence>
<evidence type="ECO:0000259" key="2">
    <source>
        <dbReference type="PROSITE" id="PS50902"/>
    </source>
</evidence>
<accession>A0A388T824</accession>
<dbReference type="GO" id="GO:0016491">
    <property type="term" value="F:oxidoreductase activity"/>
    <property type="evidence" value="ECO:0007669"/>
    <property type="project" value="InterPro"/>
</dbReference>
<reference evidence="3 4" key="1">
    <citation type="journal article" date="2019" name="ISME J.">
        <title>Genome analyses of uncultured TG2/ZB3 bacteria in 'Margulisbacteria' specifically attached to ectosymbiotic spirochetes of protists in the termite gut.</title>
        <authorList>
            <person name="Utami Y.D."/>
            <person name="Kuwahara H."/>
            <person name="Igai K."/>
            <person name="Murakami T."/>
            <person name="Sugaya K."/>
            <person name="Morikawa T."/>
            <person name="Nagura Y."/>
            <person name="Yuki M."/>
            <person name="Deevong P."/>
            <person name="Inoue T."/>
            <person name="Kihara K."/>
            <person name="Lo N."/>
            <person name="Yamada A."/>
            <person name="Ohkuma M."/>
            <person name="Hongoh Y."/>
        </authorList>
    </citation>
    <scope>NUCLEOTIDE SEQUENCE [LARGE SCALE GENOMIC DNA]</scope>
    <source>
        <strain evidence="3">HsPyr-01</strain>
    </source>
</reference>
<dbReference type="InterPro" id="IPR045761">
    <property type="entry name" value="ODP_dom"/>
</dbReference>
<dbReference type="PANTHER" id="PTHR43717:SF1">
    <property type="entry name" value="ANAEROBIC NITRIC OXIDE REDUCTASE FLAVORUBREDOXIN"/>
    <property type="match status" value="1"/>
</dbReference>
<dbReference type="Proteomes" id="UP000276170">
    <property type="component" value="Unassembled WGS sequence"/>
</dbReference>
<name>A0A388T824_9BACT</name>
<dbReference type="SUPFAM" id="SSF56281">
    <property type="entry name" value="Metallo-hydrolase/oxidoreductase"/>
    <property type="match status" value="1"/>
</dbReference>
<proteinExistence type="inferred from homology"/>
<dbReference type="InterPro" id="IPR008254">
    <property type="entry name" value="Flavodoxin/NO_synth"/>
</dbReference>
<dbReference type="CDD" id="cd07709">
    <property type="entry name" value="flavodiiron_proteins_MBL-fold"/>
    <property type="match status" value="1"/>
</dbReference>
<dbReference type="Gene3D" id="3.60.15.10">
    <property type="entry name" value="Ribonuclease Z/Hydroxyacylglutathione hydrolase-like"/>
    <property type="match status" value="1"/>
</dbReference>
<comment type="caution">
    <text evidence="3">The sequence shown here is derived from an EMBL/GenBank/DDBJ whole genome shotgun (WGS) entry which is preliminary data.</text>
</comment>
<dbReference type="EMBL" id="BGZM01000001">
    <property type="protein sequence ID" value="GBR72249.1"/>
    <property type="molecule type" value="Genomic_DNA"/>
</dbReference>
<dbReference type="Pfam" id="PF00258">
    <property type="entry name" value="Flavodoxin_1"/>
    <property type="match status" value="1"/>
</dbReference>
<dbReference type="InterPro" id="IPR016440">
    <property type="entry name" value="Rubredoxin-O_OxRdtase"/>
</dbReference>
<dbReference type="InterPro" id="IPR029039">
    <property type="entry name" value="Flavoprotein-like_sf"/>
</dbReference>
<dbReference type="AlphaFoldDB" id="A0A388T824"/>
<dbReference type="Pfam" id="PF19583">
    <property type="entry name" value="ODP"/>
    <property type="match status" value="1"/>
</dbReference>
<dbReference type="SMART" id="SM00849">
    <property type="entry name" value="Lactamase_B"/>
    <property type="match status" value="1"/>
</dbReference>
<dbReference type="GO" id="GO:0010181">
    <property type="term" value="F:FMN binding"/>
    <property type="evidence" value="ECO:0007669"/>
    <property type="project" value="InterPro"/>
</dbReference>